<evidence type="ECO:0000256" key="2">
    <source>
        <dbReference type="ARBA" id="ARBA00022737"/>
    </source>
</evidence>
<feature type="compositionally biased region" description="Basic and acidic residues" evidence="3">
    <location>
        <begin position="1"/>
        <end position="12"/>
    </location>
</feature>
<dbReference type="InterPro" id="IPR032675">
    <property type="entry name" value="LRR_dom_sf"/>
</dbReference>
<organism evidence="4 5">
    <name type="scientific">Stichopus japonicus</name>
    <name type="common">Sea cucumber</name>
    <dbReference type="NCBI Taxonomy" id="307972"/>
    <lineage>
        <taxon>Eukaryota</taxon>
        <taxon>Metazoa</taxon>
        <taxon>Echinodermata</taxon>
        <taxon>Eleutherozoa</taxon>
        <taxon>Echinozoa</taxon>
        <taxon>Holothuroidea</taxon>
        <taxon>Aspidochirotacea</taxon>
        <taxon>Aspidochirotida</taxon>
        <taxon>Stichopodidae</taxon>
        <taxon>Apostichopus</taxon>
    </lineage>
</organism>
<evidence type="ECO:0000256" key="3">
    <source>
        <dbReference type="SAM" id="MobiDB-lite"/>
    </source>
</evidence>
<evidence type="ECO:0000313" key="5">
    <source>
        <dbReference type="Proteomes" id="UP000230750"/>
    </source>
</evidence>
<feature type="compositionally biased region" description="Polar residues" evidence="3">
    <location>
        <begin position="38"/>
        <end position="51"/>
    </location>
</feature>
<dbReference type="Gene3D" id="3.80.10.10">
    <property type="entry name" value="Ribonuclease Inhibitor"/>
    <property type="match status" value="1"/>
</dbReference>
<evidence type="ECO:0000256" key="1">
    <source>
        <dbReference type="ARBA" id="ARBA00022614"/>
    </source>
</evidence>
<dbReference type="Proteomes" id="UP000230750">
    <property type="component" value="Unassembled WGS sequence"/>
</dbReference>
<keyword evidence="5" id="KW-1185">Reference proteome</keyword>
<evidence type="ECO:0000313" key="4">
    <source>
        <dbReference type="EMBL" id="PIK44093.1"/>
    </source>
</evidence>
<dbReference type="InterPro" id="IPR051279">
    <property type="entry name" value="PP1-Reg/Actin-Interact_Protein"/>
</dbReference>
<accession>A0A2G8K7Z8</accession>
<dbReference type="OrthoDB" id="10034042at2759"/>
<feature type="region of interest" description="Disordered" evidence="3">
    <location>
        <begin position="1"/>
        <end position="59"/>
    </location>
</feature>
<reference evidence="4 5" key="1">
    <citation type="journal article" date="2017" name="PLoS Biol.">
        <title>The sea cucumber genome provides insights into morphological evolution and visceral regeneration.</title>
        <authorList>
            <person name="Zhang X."/>
            <person name="Sun L."/>
            <person name="Yuan J."/>
            <person name="Sun Y."/>
            <person name="Gao Y."/>
            <person name="Zhang L."/>
            <person name="Li S."/>
            <person name="Dai H."/>
            <person name="Hamel J.F."/>
            <person name="Liu C."/>
            <person name="Yu Y."/>
            <person name="Liu S."/>
            <person name="Lin W."/>
            <person name="Guo K."/>
            <person name="Jin S."/>
            <person name="Xu P."/>
            <person name="Storey K.B."/>
            <person name="Huan P."/>
            <person name="Zhang T."/>
            <person name="Zhou Y."/>
            <person name="Zhang J."/>
            <person name="Lin C."/>
            <person name="Li X."/>
            <person name="Xing L."/>
            <person name="Huo D."/>
            <person name="Sun M."/>
            <person name="Wang L."/>
            <person name="Mercier A."/>
            <person name="Li F."/>
            <person name="Yang H."/>
            <person name="Xiang J."/>
        </authorList>
    </citation>
    <scope>NUCLEOTIDE SEQUENCE [LARGE SCALE GENOMIC DNA]</scope>
    <source>
        <strain evidence="4">Shaxun</strain>
        <tissue evidence="4">Muscle</tissue>
    </source>
</reference>
<dbReference type="SUPFAM" id="SSF52047">
    <property type="entry name" value="RNI-like"/>
    <property type="match status" value="1"/>
</dbReference>
<dbReference type="PANTHER" id="PTHR24112">
    <property type="entry name" value="LEUCINE-RICH REPEAT, ISOFORM F-RELATED"/>
    <property type="match status" value="1"/>
</dbReference>
<feature type="non-terminal residue" evidence="4">
    <location>
        <position position="1"/>
    </location>
</feature>
<gene>
    <name evidence="4" type="ORF">BSL78_19053</name>
</gene>
<dbReference type="PANTHER" id="PTHR24112:SF9">
    <property type="entry name" value="PROTEIN PHOSPHATASE 1 REGULATORY SUBUNIT 37"/>
    <property type="match status" value="1"/>
</dbReference>
<keyword evidence="2" id="KW-0677">Repeat</keyword>
<name>A0A2G8K7Z8_STIJA</name>
<keyword evidence="1" id="KW-0433">Leucine-rich repeat</keyword>
<sequence length="266" mass="29898">FNMDDPQHDPNVECKSVITSENRKAEEEEDAIEHQPNPVKQDSTNVINSNTEDPRSSPHIVKVKRKGRRRVRFPEDGKIISERIPPPNPWKNIGDVSTEELVAAYHAACALNQVKPSPTIIQQLQKMTDLTVRADCFTFQGERIDSKTAESLEEIFRRVQFSSLDIEGCNMEDEAAVAMFEMIEFYETAVKISMSSVKGIGMRGWQAASKMIRKSSCLQSLDISRTSWSEHSVPILCRAIRADTCLLALHLEACNLAGRPLVLLSK</sequence>
<comment type="caution">
    <text evidence="4">The sequence shown here is derived from an EMBL/GenBank/DDBJ whole genome shotgun (WGS) entry which is preliminary data.</text>
</comment>
<dbReference type="AlphaFoldDB" id="A0A2G8K7Z8"/>
<dbReference type="EMBL" id="MRZV01000801">
    <property type="protein sequence ID" value="PIK44093.1"/>
    <property type="molecule type" value="Genomic_DNA"/>
</dbReference>
<protein>
    <submittedName>
        <fullName evidence="4">Uncharacterized protein</fullName>
    </submittedName>
</protein>
<proteinExistence type="predicted"/>